<reference evidence="1 2" key="1">
    <citation type="submission" date="2016-10" db="EMBL/GenBank/DDBJ databases">
        <authorList>
            <person name="Varghese N."/>
            <person name="Submissions S."/>
        </authorList>
    </citation>
    <scope>NUCLEOTIDE SEQUENCE [LARGE SCALE GENOMIC DNA]</scope>
    <source>
        <strain evidence="1 2">LMG 22274</strain>
    </source>
</reference>
<accession>A0AAQ1GDR1</accession>
<organism evidence="1 2">
    <name type="scientific">Paraburkholderia tropica</name>
    <dbReference type="NCBI Taxonomy" id="92647"/>
    <lineage>
        <taxon>Bacteria</taxon>
        <taxon>Pseudomonadati</taxon>
        <taxon>Pseudomonadota</taxon>
        <taxon>Betaproteobacteria</taxon>
        <taxon>Burkholderiales</taxon>
        <taxon>Burkholderiaceae</taxon>
        <taxon>Paraburkholderia</taxon>
    </lineage>
</organism>
<dbReference type="AlphaFoldDB" id="A0AAQ1GDR1"/>
<proteinExistence type="predicted"/>
<comment type="caution">
    <text evidence="1">The sequence shown here is derived from an EMBL/GenBank/DDBJ whole genome shotgun (WGS) entry which is preliminary data.</text>
</comment>
<dbReference type="Proteomes" id="UP000183529">
    <property type="component" value="Unassembled WGS sequence"/>
</dbReference>
<dbReference type="EMBL" id="FNZM01000004">
    <property type="protein sequence ID" value="SEJ39785.1"/>
    <property type="molecule type" value="Genomic_DNA"/>
</dbReference>
<gene>
    <name evidence="1" type="ORF">SAMN05216550_104304</name>
</gene>
<evidence type="ECO:0000313" key="1">
    <source>
        <dbReference type="EMBL" id="SEJ39785.1"/>
    </source>
</evidence>
<protein>
    <submittedName>
        <fullName evidence="1">Uncharacterized protein</fullName>
    </submittedName>
</protein>
<name>A0AAQ1GDR1_9BURK</name>
<sequence>MVIFPGLKKLRNSCNGQVGWSVAAGRPIFIGGPCGQTSRFRCDNALSITPGFRVRFNPRLKNNGPKYRAVFI</sequence>
<evidence type="ECO:0000313" key="2">
    <source>
        <dbReference type="Proteomes" id="UP000183529"/>
    </source>
</evidence>